<dbReference type="InterPro" id="IPR039911">
    <property type="entry name" value="JIP3/JIP4"/>
</dbReference>
<dbReference type="GO" id="GO:0008432">
    <property type="term" value="F:JUN kinase binding"/>
    <property type="evidence" value="ECO:0007669"/>
    <property type="project" value="TreeGrafter"/>
</dbReference>
<evidence type="ECO:0000256" key="1">
    <source>
        <dbReference type="SAM" id="Coils"/>
    </source>
</evidence>
<dbReference type="InterPro" id="IPR034743">
    <property type="entry name" value="RH1"/>
</dbReference>
<evidence type="ECO:0000313" key="4">
    <source>
        <dbReference type="Proteomes" id="UP000887565"/>
    </source>
</evidence>
<dbReference type="Gene3D" id="1.20.58.1770">
    <property type="match status" value="1"/>
</dbReference>
<evidence type="ECO:0000313" key="5">
    <source>
        <dbReference type="WBParaSite" id="nRc.2.0.1.t16803-RA"/>
    </source>
</evidence>
<feature type="region of interest" description="Disordered" evidence="2">
    <location>
        <begin position="1"/>
        <end position="37"/>
    </location>
</feature>
<dbReference type="PANTHER" id="PTHR13886">
    <property type="entry name" value="JNK/SAPK-ASSOCIATED PROTEIN"/>
    <property type="match status" value="1"/>
</dbReference>
<feature type="domain" description="RH1" evidence="3">
    <location>
        <begin position="29"/>
        <end position="117"/>
    </location>
</feature>
<sequence>MSSEKDVMTDSTPSVNSFGEVVYGSGPGSVTGGASADDTRVMSERVQNLAASIYKEFERMIHKYEEDSVKDLMPLVVNVLESLDLAYLEKEEHEVELELLKEDNEQLVTQYEREKQLRRGTEQRFLELEDHFEGKQKEQSDKVESLESIVRMLELKSKNAGDHVVRLEERESEAKQEFSKLHERYTELFKTHMDYIERTKFLMGNDKFDLMNTSMVSSTMNSAALSLLKAKSTAPDSNAGQIVDMSCFAPENFASPCVETTNVPNELQDWPDDVFSGAEQSDGSSRNITPR</sequence>
<keyword evidence="1" id="KW-0175">Coiled coil</keyword>
<organism evidence="4 5">
    <name type="scientific">Romanomermis culicivorax</name>
    <name type="common">Nematode worm</name>
    <dbReference type="NCBI Taxonomy" id="13658"/>
    <lineage>
        <taxon>Eukaryota</taxon>
        <taxon>Metazoa</taxon>
        <taxon>Ecdysozoa</taxon>
        <taxon>Nematoda</taxon>
        <taxon>Enoplea</taxon>
        <taxon>Dorylaimia</taxon>
        <taxon>Mermithida</taxon>
        <taxon>Mermithoidea</taxon>
        <taxon>Mermithidae</taxon>
        <taxon>Romanomermis</taxon>
    </lineage>
</organism>
<feature type="region of interest" description="Disordered" evidence="2">
    <location>
        <begin position="263"/>
        <end position="291"/>
    </location>
</feature>
<feature type="compositionally biased region" description="Polar residues" evidence="2">
    <location>
        <begin position="278"/>
        <end position="291"/>
    </location>
</feature>
<dbReference type="GO" id="GO:0019894">
    <property type="term" value="F:kinesin binding"/>
    <property type="evidence" value="ECO:0007669"/>
    <property type="project" value="TreeGrafter"/>
</dbReference>
<dbReference type="FunFam" id="1.20.58.1770:FF:000001">
    <property type="entry name" value="C-Jun-amino-terminal kinase-interacting protein 3 isoform X1"/>
    <property type="match status" value="1"/>
</dbReference>
<dbReference type="AlphaFoldDB" id="A0A915IRH3"/>
<reference evidence="5" key="1">
    <citation type="submission" date="2022-11" db="UniProtKB">
        <authorList>
            <consortium name="WormBaseParasite"/>
        </authorList>
    </citation>
    <scope>IDENTIFICATION</scope>
</reference>
<accession>A0A915IRH3</accession>
<dbReference type="Proteomes" id="UP000887565">
    <property type="component" value="Unplaced"/>
</dbReference>
<dbReference type="GO" id="GO:0005737">
    <property type="term" value="C:cytoplasm"/>
    <property type="evidence" value="ECO:0007669"/>
    <property type="project" value="TreeGrafter"/>
</dbReference>
<dbReference type="Pfam" id="PF09744">
    <property type="entry name" value="RH1"/>
    <property type="match status" value="1"/>
</dbReference>
<dbReference type="GO" id="GO:0005078">
    <property type="term" value="F:MAP-kinase scaffold activity"/>
    <property type="evidence" value="ECO:0007669"/>
    <property type="project" value="InterPro"/>
</dbReference>
<protein>
    <submittedName>
        <fullName evidence="5">RH1 domain-containing protein</fullName>
    </submittedName>
</protein>
<dbReference type="PANTHER" id="PTHR13886:SF4">
    <property type="entry name" value="JNK-INTERACTING PROTEIN 3"/>
    <property type="match status" value="1"/>
</dbReference>
<name>A0A915IRH3_ROMCU</name>
<dbReference type="PROSITE" id="PS51776">
    <property type="entry name" value="RH1"/>
    <property type="match status" value="1"/>
</dbReference>
<evidence type="ECO:0000256" key="2">
    <source>
        <dbReference type="SAM" id="MobiDB-lite"/>
    </source>
</evidence>
<evidence type="ECO:0000259" key="3">
    <source>
        <dbReference type="PROSITE" id="PS51776"/>
    </source>
</evidence>
<feature type="coiled-coil region" evidence="1">
    <location>
        <begin position="83"/>
        <end position="117"/>
    </location>
</feature>
<proteinExistence type="predicted"/>
<dbReference type="GO" id="GO:0016192">
    <property type="term" value="P:vesicle-mediated transport"/>
    <property type="evidence" value="ECO:0007669"/>
    <property type="project" value="TreeGrafter"/>
</dbReference>
<dbReference type="GO" id="GO:0030159">
    <property type="term" value="F:signaling receptor complex adaptor activity"/>
    <property type="evidence" value="ECO:0007669"/>
    <property type="project" value="TreeGrafter"/>
</dbReference>
<dbReference type="WBParaSite" id="nRc.2.0.1.t16803-RA">
    <property type="protein sequence ID" value="nRc.2.0.1.t16803-RA"/>
    <property type="gene ID" value="nRc.2.0.1.g16803"/>
</dbReference>
<keyword evidence="4" id="KW-1185">Reference proteome</keyword>